<dbReference type="EMBL" id="JAENHK010000008">
    <property type="protein sequence ID" value="MBK1895793.1"/>
    <property type="molecule type" value="Genomic_DNA"/>
</dbReference>
<evidence type="ECO:0000259" key="2">
    <source>
        <dbReference type="Pfam" id="PF09822"/>
    </source>
</evidence>
<feature type="domain" description="ABC-type uncharacterised transport system" evidence="2">
    <location>
        <begin position="184"/>
        <end position="492"/>
    </location>
</feature>
<dbReference type="Pfam" id="PF23357">
    <property type="entry name" value="DUF7088"/>
    <property type="match status" value="1"/>
</dbReference>
<gene>
    <name evidence="4" type="primary">gldG</name>
    <name evidence="4" type="ORF">JHL15_08540</name>
</gene>
<accession>A0ABS1FTP5</accession>
<comment type="caution">
    <text evidence="4">The sequence shown here is derived from an EMBL/GenBank/DDBJ whole genome shotgun (WGS) entry which is preliminary data.</text>
</comment>
<protein>
    <submittedName>
        <fullName evidence="4">Gliding motility-associated ABC transporter substrate-binding protein GldG</fullName>
    </submittedName>
</protein>
<evidence type="ECO:0000313" key="5">
    <source>
        <dbReference type="Proteomes" id="UP000628669"/>
    </source>
</evidence>
<feature type="domain" description="DUF7088" evidence="3">
    <location>
        <begin position="35"/>
        <end position="137"/>
    </location>
</feature>
<reference evidence="5" key="1">
    <citation type="submission" date="2021-01" db="EMBL/GenBank/DDBJ databases">
        <title>Genome public.</title>
        <authorList>
            <person name="Liu C."/>
            <person name="Sun Q."/>
        </authorList>
    </citation>
    <scope>NUCLEOTIDE SEQUENCE [LARGE SCALE GENOMIC DNA]</scope>
    <source>
        <strain evidence="5">YIM B02567</strain>
    </source>
</reference>
<dbReference type="InterPro" id="IPR055396">
    <property type="entry name" value="DUF7088"/>
</dbReference>
<dbReference type="InterPro" id="IPR019196">
    <property type="entry name" value="ABC_transp_unknown"/>
</dbReference>
<feature type="transmembrane region" description="Helical" evidence="1">
    <location>
        <begin position="527"/>
        <end position="549"/>
    </location>
</feature>
<keyword evidence="1" id="KW-0472">Membrane</keyword>
<keyword evidence="1" id="KW-0812">Transmembrane</keyword>
<dbReference type="InterPro" id="IPR019863">
    <property type="entry name" value="Motility-assoc_ABC-rel_GldG"/>
</dbReference>
<keyword evidence="1" id="KW-1133">Transmembrane helix</keyword>
<dbReference type="NCBIfam" id="TIGR03521">
    <property type="entry name" value="GldG"/>
    <property type="match status" value="1"/>
</dbReference>
<evidence type="ECO:0000256" key="1">
    <source>
        <dbReference type="SAM" id="Phobius"/>
    </source>
</evidence>
<dbReference type="Proteomes" id="UP000628669">
    <property type="component" value="Unassembled WGS sequence"/>
</dbReference>
<sequence length="555" mass="62907">MKKISFKSPLGILLFVILPLVIILAISGIRLDLTKEKRYTLSDNTIKVLESVKKPLTVEVYLEGDFPASFKQLQSETKFMLEEFRKINPKIDFKFIDPIKTKMSQDTLMAMGMQPSILPDVKDGKVSQIVLFPYAVLKYNKGGVSIPLVVQQANINADEQLTKSIENLEYNLVSNIKNIATDKRKKIGVLVNQDELSPDEFQGFMHLALENYDAGPVIPKNQVELSVADVPLLKQMSALVIAKPRKAFTDGEKVILDQYIMNGGKTLWMIDAVNAEMDTLTRSKKVMPFPVDINMTDFFFNYGIRINPALVKDVKKFALLRLVTGEVSGNPQYTSLPWPYFPLGIAEKNDPITKNINPVKFEFPTSIDTLGRKNIKTKVLFESSERTLLKQVPNYVDLKEISSVDSLGQMEKPSTPKIFAVALEGKFTSAYASRIERKSYPGFKSESPNNKMIVIADGDVGRNKVIKGQPLPLGVDLMTNEQFGNEQFLKNALDFLLDDSNLMELRNRNIEERLLDRQRITEEKTNWQWLNLLLPLAIIGLLGGLFFWLRKRKFN</sequence>
<dbReference type="Pfam" id="PF09822">
    <property type="entry name" value="ABC_transp_aux"/>
    <property type="match status" value="1"/>
</dbReference>
<organism evidence="4 5">
    <name type="scientific">Chryseobacterium paridis</name>
    <dbReference type="NCBI Taxonomy" id="2800328"/>
    <lineage>
        <taxon>Bacteria</taxon>
        <taxon>Pseudomonadati</taxon>
        <taxon>Bacteroidota</taxon>
        <taxon>Flavobacteriia</taxon>
        <taxon>Flavobacteriales</taxon>
        <taxon>Weeksellaceae</taxon>
        <taxon>Chryseobacterium group</taxon>
        <taxon>Chryseobacterium</taxon>
    </lineage>
</organism>
<dbReference type="RefSeq" id="WP_200245068.1">
    <property type="nucleotide sequence ID" value="NZ_JAENHK010000008.1"/>
</dbReference>
<evidence type="ECO:0000313" key="4">
    <source>
        <dbReference type="EMBL" id="MBK1895793.1"/>
    </source>
</evidence>
<evidence type="ECO:0000259" key="3">
    <source>
        <dbReference type="Pfam" id="PF23357"/>
    </source>
</evidence>
<keyword evidence="5" id="KW-1185">Reference proteome</keyword>
<proteinExistence type="predicted"/>
<name>A0ABS1FTP5_9FLAO</name>